<dbReference type="SMART" id="SM00154">
    <property type="entry name" value="ZnF_AN1"/>
    <property type="match status" value="1"/>
</dbReference>
<evidence type="ECO:0000256" key="3">
    <source>
        <dbReference type="ARBA" id="ARBA00022833"/>
    </source>
</evidence>
<evidence type="ECO:0000259" key="5">
    <source>
        <dbReference type="SMART" id="SM00154"/>
    </source>
</evidence>
<dbReference type="Gene3D" id="3.10.20.90">
    <property type="entry name" value="Phosphatidylinositol 3-kinase Catalytic Subunit, Chain A, domain 1"/>
    <property type="match status" value="1"/>
</dbReference>
<dbReference type="KEGG" id="loa:LOAG_02838"/>
<dbReference type="InParanoid" id="A0A1S0U601"/>
<evidence type="ECO:0000256" key="2">
    <source>
        <dbReference type="ARBA" id="ARBA00022771"/>
    </source>
</evidence>
<feature type="domain" description="Ubiquitin-like" evidence="6">
    <location>
        <begin position="159"/>
        <end position="232"/>
    </location>
</feature>
<accession>A0A1S0U601</accession>
<feature type="domain" description="AN1-type" evidence="5">
    <location>
        <begin position="417"/>
        <end position="456"/>
    </location>
</feature>
<dbReference type="OrthoDB" id="428577at2759"/>
<feature type="region of interest" description="Disordered" evidence="4">
    <location>
        <begin position="49"/>
        <end position="71"/>
    </location>
</feature>
<gene>
    <name evidence="7" type="ORF">LOAG_02838</name>
</gene>
<dbReference type="GeneID" id="9940223"/>
<dbReference type="SUPFAM" id="SSF118310">
    <property type="entry name" value="AN1-like Zinc finger"/>
    <property type="match status" value="1"/>
</dbReference>
<dbReference type="CTD" id="9940223"/>
<dbReference type="InterPro" id="IPR000626">
    <property type="entry name" value="Ubiquitin-like_dom"/>
</dbReference>
<dbReference type="SUPFAM" id="SSF54236">
    <property type="entry name" value="Ubiquitin-like"/>
    <property type="match status" value="1"/>
</dbReference>
<dbReference type="EMBL" id="JH712076">
    <property type="protein sequence ID" value="EFO25649.2"/>
    <property type="molecule type" value="Genomic_DNA"/>
</dbReference>
<reference evidence="7" key="1">
    <citation type="submission" date="2012-04" db="EMBL/GenBank/DDBJ databases">
        <title>The Genome Sequence of Loa loa.</title>
        <authorList>
            <consortium name="The Broad Institute Genome Sequencing Platform"/>
            <consortium name="Broad Institute Genome Sequencing Center for Infectious Disease"/>
            <person name="Nutman T.B."/>
            <person name="Fink D.L."/>
            <person name="Russ C."/>
            <person name="Young S."/>
            <person name="Zeng Q."/>
            <person name="Gargeya S."/>
            <person name="Alvarado L."/>
            <person name="Berlin A."/>
            <person name="Chapman S.B."/>
            <person name="Chen Z."/>
            <person name="Freedman E."/>
            <person name="Gellesch M."/>
            <person name="Goldberg J."/>
            <person name="Griggs A."/>
            <person name="Gujja S."/>
            <person name="Heilman E.R."/>
            <person name="Heiman D."/>
            <person name="Howarth C."/>
            <person name="Mehta T."/>
            <person name="Neiman D."/>
            <person name="Pearson M."/>
            <person name="Roberts A."/>
            <person name="Saif S."/>
            <person name="Shea T."/>
            <person name="Shenoy N."/>
            <person name="Sisk P."/>
            <person name="Stolte C."/>
            <person name="Sykes S."/>
            <person name="White J."/>
            <person name="Yandava C."/>
            <person name="Haas B."/>
            <person name="Henn M.R."/>
            <person name="Nusbaum C."/>
            <person name="Birren B."/>
        </authorList>
    </citation>
    <scope>NUCLEOTIDE SEQUENCE [LARGE SCALE GENOMIC DNA]</scope>
</reference>
<feature type="region of interest" description="Disordered" evidence="4">
    <location>
        <begin position="101"/>
        <end position="121"/>
    </location>
</feature>
<feature type="compositionally biased region" description="Basic and acidic residues" evidence="4">
    <location>
        <begin position="49"/>
        <end position="67"/>
    </location>
</feature>
<keyword evidence="2" id="KW-0863">Zinc-finger</keyword>
<evidence type="ECO:0000256" key="4">
    <source>
        <dbReference type="SAM" id="MobiDB-lite"/>
    </source>
</evidence>
<dbReference type="RefSeq" id="XP_020303476.1">
    <property type="nucleotide sequence ID" value="XM_020446144.1"/>
</dbReference>
<organism evidence="7">
    <name type="scientific">Loa loa</name>
    <name type="common">Eye worm</name>
    <name type="synonym">Filaria loa</name>
    <dbReference type="NCBI Taxonomy" id="7209"/>
    <lineage>
        <taxon>Eukaryota</taxon>
        <taxon>Metazoa</taxon>
        <taxon>Ecdysozoa</taxon>
        <taxon>Nematoda</taxon>
        <taxon>Chromadorea</taxon>
        <taxon>Rhabditida</taxon>
        <taxon>Spirurina</taxon>
        <taxon>Spiruromorpha</taxon>
        <taxon>Filarioidea</taxon>
        <taxon>Onchocercidae</taxon>
        <taxon>Loa</taxon>
    </lineage>
</organism>
<dbReference type="SMART" id="SM00213">
    <property type="entry name" value="UBQ"/>
    <property type="match status" value="1"/>
</dbReference>
<keyword evidence="1" id="KW-0479">Metal-binding</keyword>
<dbReference type="Gene3D" id="4.10.1110.10">
    <property type="entry name" value="AN1-like Zinc finger"/>
    <property type="match status" value="1"/>
</dbReference>
<keyword evidence="3" id="KW-0862">Zinc</keyword>
<evidence type="ECO:0000313" key="7">
    <source>
        <dbReference type="EMBL" id="EFO25649.2"/>
    </source>
</evidence>
<protein>
    <submittedName>
        <fullName evidence="7">Uncharacterized protein</fullName>
    </submittedName>
</protein>
<dbReference type="InterPro" id="IPR035896">
    <property type="entry name" value="AN1-like_Znf"/>
</dbReference>
<evidence type="ECO:0000259" key="6">
    <source>
        <dbReference type="SMART" id="SM00213"/>
    </source>
</evidence>
<dbReference type="GO" id="GO:0008270">
    <property type="term" value="F:zinc ion binding"/>
    <property type="evidence" value="ECO:0007669"/>
    <property type="project" value="UniProtKB-KW"/>
</dbReference>
<sequence>MSGRTCCSIYVSVWQLNVDADVWHLNVDERVASGCGRLENSRKKVKRMDVDLASGKKEESTEEKGTAEKNATLPSNLKQVQTRSTNPSLFANVKIVNEASSEKKNERLAHQKTSNGPNRSVLKALTSPGGRSPEVPNMPICKTATKSKSESHVSRADMVTVTIKSTVSSFKPLKLVMKKTTSVRVLKNYLQSRLGGAHQIILTHNDKELKNEGGSLTSIGITSGSVLWLLVKPIAGNNDREEFASLIRMSQSLANLRNLIRSLPSIGSCEPNFSGSAEYVEITPCEYKEAEHEQMREKMKLLIQRREKVRRNSAKNLSENVGQKIQEMSGKEVTTDVLAQSPSSFHSSCVTWRSSKSPSVSTPRGTADVIKQKELATYFDPPETIKQRKFEMEELFDVPSNDSELLRIKDEIKNKRCGLCRIKLQIADREIQCICGHVFCSKHRNPQIHRCSIDLKSVDRVHVRTAPPKSVRDVPKSKM</sequence>
<dbReference type="InterPro" id="IPR000058">
    <property type="entry name" value="Znf_AN1"/>
</dbReference>
<proteinExistence type="predicted"/>
<evidence type="ECO:0000256" key="1">
    <source>
        <dbReference type="ARBA" id="ARBA00022723"/>
    </source>
</evidence>
<name>A0A1S0U601_LOALO</name>
<dbReference type="AlphaFoldDB" id="A0A1S0U601"/>
<dbReference type="OMA" id="HTCVIDY"/>
<dbReference type="InterPro" id="IPR029071">
    <property type="entry name" value="Ubiquitin-like_domsf"/>
</dbReference>